<protein>
    <submittedName>
        <fullName evidence="1">Uncharacterized protein</fullName>
    </submittedName>
</protein>
<evidence type="ECO:0000313" key="2">
    <source>
        <dbReference type="Proteomes" id="UP000012137"/>
    </source>
</evidence>
<accession>M6K8W0</accession>
<dbReference type="Proteomes" id="UP000012137">
    <property type="component" value="Unassembled WGS sequence"/>
</dbReference>
<dbReference type="AlphaFoldDB" id="M6K8W0"/>
<evidence type="ECO:0000313" key="1">
    <source>
        <dbReference type="EMBL" id="EMN30546.1"/>
    </source>
</evidence>
<dbReference type="EMBL" id="AHMZ02000081">
    <property type="protein sequence ID" value="EMN30546.1"/>
    <property type="molecule type" value="Genomic_DNA"/>
</dbReference>
<gene>
    <name evidence="1" type="ORF">LEP1GSC083_0508</name>
</gene>
<comment type="caution">
    <text evidence="1">The sequence shown here is derived from an EMBL/GenBank/DDBJ whole genome shotgun (WGS) entry which is preliminary data.</text>
</comment>
<name>M6K8W0_LEPIR</name>
<organism evidence="1 2">
    <name type="scientific">Leptospira interrogans serovar Pyrogenes str. L0374</name>
    <dbReference type="NCBI Taxonomy" id="1049928"/>
    <lineage>
        <taxon>Bacteria</taxon>
        <taxon>Pseudomonadati</taxon>
        <taxon>Spirochaetota</taxon>
        <taxon>Spirochaetia</taxon>
        <taxon>Leptospirales</taxon>
        <taxon>Leptospiraceae</taxon>
        <taxon>Leptospira</taxon>
    </lineage>
</organism>
<reference evidence="1 2" key="1">
    <citation type="submission" date="2013-01" db="EMBL/GenBank/DDBJ databases">
        <authorList>
            <person name="Harkins D.M."/>
            <person name="Durkin A.S."/>
            <person name="Brinkac L.M."/>
            <person name="Haft D.H."/>
            <person name="Selengut J.D."/>
            <person name="Sanka R."/>
            <person name="DePew J."/>
            <person name="Purushe J."/>
            <person name="Peacock S.J."/>
            <person name="Thaipadungpanit J."/>
            <person name="Wuthiekanun V.W."/>
            <person name="Day N.P."/>
            <person name="Vinetz J.M."/>
            <person name="Sutton G.G."/>
            <person name="Nierman W.C."/>
            <person name="Fouts D.E."/>
        </authorList>
    </citation>
    <scope>NUCLEOTIDE SEQUENCE [LARGE SCALE GENOMIC DNA]</scope>
    <source>
        <strain evidence="1 2">L0374</strain>
    </source>
</reference>
<proteinExistence type="predicted"/>
<sequence length="57" mass="6168">MSSRPSASIETTPNTPVVFQRGLPECTSPLLRAGLAGLYSTLYSLKDEKSRRLCPGN</sequence>